<dbReference type="CDD" id="cd06223">
    <property type="entry name" value="PRTases_typeI"/>
    <property type="match status" value="1"/>
</dbReference>
<accession>A0A3B0TVZ4</accession>
<dbReference type="Gene3D" id="3.40.50.2020">
    <property type="match status" value="1"/>
</dbReference>
<dbReference type="InterPro" id="IPR005904">
    <property type="entry name" value="Hxn_phspho_trans"/>
</dbReference>
<proteinExistence type="inferred from homology"/>
<reference evidence="7" key="1">
    <citation type="submission" date="2018-06" db="EMBL/GenBank/DDBJ databases">
        <authorList>
            <person name="Zhirakovskaya E."/>
        </authorList>
    </citation>
    <scope>NUCLEOTIDE SEQUENCE</scope>
</reference>
<keyword evidence="5" id="KW-0460">Magnesium</keyword>
<dbReference type="HAMAP" id="MF_00235">
    <property type="entry name" value="Adenylate_kinase_Adk"/>
    <property type="match status" value="1"/>
</dbReference>
<dbReference type="SUPFAM" id="SSF53271">
    <property type="entry name" value="PRTase-like"/>
    <property type="match status" value="1"/>
</dbReference>
<evidence type="ECO:0000256" key="3">
    <source>
        <dbReference type="ARBA" id="ARBA00022741"/>
    </source>
</evidence>
<dbReference type="NCBIfam" id="NF001381">
    <property type="entry name" value="PRK00279.1-3"/>
    <property type="match status" value="1"/>
</dbReference>
<dbReference type="InterPro" id="IPR000850">
    <property type="entry name" value="Adenylat/UMP-CMP_kin"/>
</dbReference>
<name>A0A3B0TVZ4_9ZZZZ</name>
<evidence type="ECO:0000259" key="6">
    <source>
        <dbReference type="Pfam" id="PF00156"/>
    </source>
</evidence>
<dbReference type="AlphaFoldDB" id="A0A3B0TVZ4"/>
<evidence type="ECO:0000313" key="7">
    <source>
        <dbReference type="EMBL" id="VAW22861.1"/>
    </source>
</evidence>
<keyword evidence="2" id="KW-0479">Metal-binding</keyword>
<dbReference type="InterPro" id="IPR033690">
    <property type="entry name" value="Adenylat_kinase_CS"/>
</dbReference>
<organism evidence="7">
    <name type="scientific">hydrothermal vent metagenome</name>
    <dbReference type="NCBI Taxonomy" id="652676"/>
    <lineage>
        <taxon>unclassified sequences</taxon>
        <taxon>metagenomes</taxon>
        <taxon>ecological metagenomes</taxon>
    </lineage>
</organism>
<evidence type="ECO:0000256" key="5">
    <source>
        <dbReference type="ARBA" id="ARBA00022842"/>
    </source>
</evidence>
<evidence type="ECO:0000256" key="2">
    <source>
        <dbReference type="ARBA" id="ARBA00022723"/>
    </source>
</evidence>
<dbReference type="GO" id="GO:0004017">
    <property type="term" value="F:AMP kinase activity"/>
    <property type="evidence" value="ECO:0007669"/>
    <property type="project" value="UniProtKB-EC"/>
</dbReference>
<gene>
    <name evidence="7" type="ORF">MNBD_BACTEROID04-1220</name>
</gene>
<dbReference type="InterPro" id="IPR029057">
    <property type="entry name" value="PRTase-like"/>
</dbReference>
<dbReference type="SUPFAM" id="SSF52540">
    <property type="entry name" value="P-loop containing nucleoside triphosphate hydrolases"/>
    <property type="match status" value="1"/>
</dbReference>
<dbReference type="Pfam" id="PF00156">
    <property type="entry name" value="Pribosyltran"/>
    <property type="match status" value="1"/>
</dbReference>
<dbReference type="EMBL" id="UOER01000164">
    <property type="protein sequence ID" value="VAW22861.1"/>
    <property type="molecule type" value="Genomic_DNA"/>
</dbReference>
<dbReference type="NCBIfam" id="NF011101">
    <property type="entry name" value="PRK14528.1"/>
    <property type="match status" value="1"/>
</dbReference>
<keyword evidence="4 7" id="KW-0418">Kinase</keyword>
<dbReference type="Pfam" id="PF00406">
    <property type="entry name" value="ADK"/>
    <property type="match status" value="1"/>
</dbReference>
<dbReference type="GO" id="GO:0005524">
    <property type="term" value="F:ATP binding"/>
    <property type="evidence" value="ECO:0007669"/>
    <property type="project" value="InterPro"/>
</dbReference>
<dbReference type="PROSITE" id="PS00113">
    <property type="entry name" value="ADENYLATE_KINASE"/>
    <property type="match status" value="1"/>
</dbReference>
<dbReference type="Gene3D" id="3.40.50.300">
    <property type="entry name" value="P-loop containing nucleotide triphosphate hydrolases"/>
    <property type="match status" value="1"/>
</dbReference>
<protein>
    <submittedName>
        <fullName evidence="7">Adenylate kinase</fullName>
        <ecNumber evidence="7">2.7.4.3</ecNumber>
    </submittedName>
</protein>
<dbReference type="GO" id="GO:0004422">
    <property type="term" value="F:hypoxanthine phosphoribosyltransferase activity"/>
    <property type="evidence" value="ECO:0007669"/>
    <property type="project" value="InterPro"/>
</dbReference>
<feature type="domain" description="Phosphoribosyltransferase" evidence="6">
    <location>
        <begin position="19"/>
        <end position="163"/>
    </location>
</feature>
<dbReference type="NCBIfam" id="TIGR01203">
    <property type="entry name" value="HGPRTase"/>
    <property type="match status" value="1"/>
</dbReference>
<dbReference type="NCBIfam" id="NF011105">
    <property type="entry name" value="PRK14532.1"/>
    <property type="match status" value="1"/>
</dbReference>
<dbReference type="InterPro" id="IPR027417">
    <property type="entry name" value="P-loop_NTPase"/>
</dbReference>
<evidence type="ECO:0000256" key="1">
    <source>
        <dbReference type="ARBA" id="ARBA00022679"/>
    </source>
</evidence>
<keyword evidence="3" id="KW-0547">Nucleotide-binding</keyword>
<keyword evidence="1 7" id="KW-0808">Transferase</keyword>
<evidence type="ECO:0000256" key="4">
    <source>
        <dbReference type="ARBA" id="ARBA00022777"/>
    </source>
</evidence>
<dbReference type="NCBIfam" id="NF011100">
    <property type="entry name" value="PRK14527.1"/>
    <property type="match status" value="1"/>
</dbReference>
<sequence length="371" mass="42135">MSIIKLYDKYFKTYISEEKITEVIEQLVKQVYKDCKDENPLFIGILNGSFMFVADFVRRYTGNCEVSFVKLSSYEGTNSTGEIKELVGLNESLEGRTVVILEDIVDTGNTLQEIYKIFKDKKVKQLKIATLFFKPDVFKKDLPIDYIGISIPNKFIVGYGLDYDGIGRNLTDIYQLTSIPKLKNIVLFGPPGVGKGTQAKILKEKYNLVHISTGDVFRHHIKNKTELGKLAQWYMDKGNLVPDEVTIKMLKAEVEKSLGANGFIFDGFPRTELQARALDKFLAEKGEIVNGMVALEVPEDVLVKRLLERGKTSGRPDDQDDAKIRNRFNEYSTKTEILKDYYQAQNKYFGVNGVGSIDEITLRLSKIIDNL</sequence>
<dbReference type="CDD" id="cd01428">
    <property type="entry name" value="ADK"/>
    <property type="match status" value="1"/>
</dbReference>
<dbReference type="InterPro" id="IPR000836">
    <property type="entry name" value="PRTase_dom"/>
</dbReference>
<dbReference type="EC" id="2.7.4.3" evidence="7"/>
<dbReference type="PANTHER" id="PTHR23359">
    <property type="entry name" value="NUCLEOTIDE KINASE"/>
    <property type="match status" value="1"/>
</dbReference>
<dbReference type="GO" id="GO:0046872">
    <property type="term" value="F:metal ion binding"/>
    <property type="evidence" value="ECO:0007669"/>
    <property type="project" value="UniProtKB-KW"/>
</dbReference>
<dbReference type="GO" id="GO:0006166">
    <property type="term" value="P:purine ribonucleoside salvage"/>
    <property type="evidence" value="ECO:0007669"/>
    <property type="project" value="InterPro"/>
</dbReference>
<dbReference type="PRINTS" id="PR00094">
    <property type="entry name" value="ADENYLTKNASE"/>
</dbReference>